<dbReference type="InterPro" id="IPR006260">
    <property type="entry name" value="TonB/TolA_C"/>
</dbReference>
<feature type="domain" description="TonB-dependent receptor-like beta-barrel" evidence="15">
    <location>
        <begin position="347"/>
        <end position="701"/>
    </location>
</feature>
<accession>A0A0K1QB98</accession>
<dbReference type="GO" id="GO:0015344">
    <property type="term" value="F:siderophore uptake transmembrane transporter activity"/>
    <property type="evidence" value="ECO:0007669"/>
    <property type="project" value="TreeGrafter"/>
</dbReference>
<dbReference type="Pfam" id="PF03544">
    <property type="entry name" value="TonB_C"/>
    <property type="match status" value="1"/>
</dbReference>
<dbReference type="PANTHER" id="PTHR30069:SF29">
    <property type="entry name" value="HEMOGLOBIN AND HEMOGLOBIN-HAPTOGLOBIN-BINDING PROTEIN 1-RELATED"/>
    <property type="match status" value="1"/>
</dbReference>
<dbReference type="InterPro" id="IPR012910">
    <property type="entry name" value="Plug_dom"/>
</dbReference>
<gene>
    <name evidence="18" type="ORF">AKJ09_09682</name>
</gene>
<sequence>MGHRRGHRRTVRPFAASLLACAIVATAYEVHAHDVAPPKVKTETPGAWPGGRADTHDVVVPLVLTVNDDGHVESAEIDVSVGAELDAAAIAAAKTWTFEPALRDGKPVAAKIRAVVRFVGVPAKEAPPVAASPADPPKTEPMQSVRVEGTAPPRSASDVVRGREVVMAAPHRTASDVLNVVPGVFVTQHSGEGKAHQIFLRGFDAVHGQDVELWVGGIPVNEVSNIHGQGYADLHFVMPEVIRDVTSTPGTFDPRQGDFGVAGTIRMRLGYPEVGATAKGTIGSFGTRRLFLAYHPKDTSEETFAAFEDYKTDGFGPNRAARRGSMIAQGTHHFANGVSLRVLGSTYTGRFDSAGVVPAADIESGRLDRFAVLDSKQGGFSVRHQVLIELHEDDEGSRWSIAPFLVFRTLHLRQNFTGFFLDTQRGGAGTLNSDNTQQINNSMTGGVTASYCKQVSLLSKRDSIEVGVYGRYDDIDQSQRRLSDVNDSPIATLVDANVRATDVAGYVDLALHPFSKLALRGGFRADALSYAVQDRVINGNAVPAQGRAAQGSHIGPKATIDWAALPNVHLLGSFGQGFRSPQARSLSDGERTVFTDVTSWEVGARYSDGRTLSGSLAGFLTTLSDDLVFDPETARNERVPGTLRKGIAAELSARAGDVLMLSSSATYTDATFRASDANFQKGDRLPYVPELVLRSDMALRHTLARVLSRKLEGQIGGGIEGLAGRPLPFGDTGSNVFLVDTSVSLRLQEVELRFDVFNLLDAKWYDGQFVYASNFDRLQNPSRVPVRHVTVGPPRTLWLTLALYI</sequence>
<feature type="domain" description="TonB-dependent receptor plug" evidence="17">
    <location>
        <begin position="162"/>
        <end position="264"/>
    </location>
</feature>
<dbReference type="RefSeq" id="WP_146653852.1">
    <property type="nucleotide sequence ID" value="NZ_CP012333.1"/>
</dbReference>
<dbReference type="OrthoDB" id="99480at2"/>
<evidence type="ECO:0000259" key="16">
    <source>
        <dbReference type="Pfam" id="PF03544"/>
    </source>
</evidence>
<dbReference type="NCBIfam" id="TIGR01352">
    <property type="entry name" value="tonB_Cterm"/>
    <property type="match status" value="1"/>
</dbReference>
<evidence type="ECO:0000313" key="18">
    <source>
        <dbReference type="EMBL" id="AKV03019.1"/>
    </source>
</evidence>
<evidence type="ECO:0000256" key="13">
    <source>
        <dbReference type="SAM" id="MobiDB-lite"/>
    </source>
</evidence>
<evidence type="ECO:0000259" key="17">
    <source>
        <dbReference type="Pfam" id="PF07715"/>
    </source>
</evidence>
<dbReference type="SUPFAM" id="SSF56935">
    <property type="entry name" value="Porins"/>
    <property type="match status" value="1"/>
</dbReference>
<evidence type="ECO:0000256" key="1">
    <source>
        <dbReference type="ARBA" id="ARBA00004167"/>
    </source>
</evidence>
<dbReference type="EMBL" id="CP012333">
    <property type="protein sequence ID" value="AKV03019.1"/>
    <property type="molecule type" value="Genomic_DNA"/>
</dbReference>
<evidence type="ECO:0000256" key="5">
    <source>
        <dbReference type="ARBA" id="ARBA00022692"/>
    </source>
</evidence>
<dbReference type="SUPFAM" id="SSF74653">
    <property type="entry name" value="TolA/TonB C-terminal domain"/>
    <property type="match status" value="1"/>
</dbReference>
<evidence type="ECO:0000256" key="14">
    <source>
        <dbReference type="SAM" id="SignalP"/>
    </source>
</evidence>
<keyword evidence="5" id="KW-0812">Transmembrane</keyword>
<dbReference type="Pfam" id="PF00593">
    <property type="entry name" value="TonB_dep_Rec_b-barrel"/>
    <property type="match status" value="1"/>
</dbReference>
<dbReference type="InterPro" id="IPR000531">
    <property type="entry name" value="Beta-barrel_TonB"/>
</dbReference>
<feature type="domain" description="TonB C-terminal" evidence="16">
    <location>
        <begin position="60"/>
        <end position="118"/>
    </location>
</feature>
<organism evidence="18 19">
    <name type="scientific">Labilithrix luteola</name>
    <dbReference type="NCBI Taxonomy" id="1391654"/>
    <lineage>
        <taxon>Bacteria</taxon>
        <taxon>Pseudomonadati</taxon>
        <taxon>Myxococcota</taxon>
        <taxon>Polyangia</taxon>
        <taxon>Polyangiales</taxon>
        <taxon>Labilitrichaceae</taxon>
        <taxon>Labilithrix</taxon>
    </lineage>
</organism>
<dbReference type="KEGG" id="llu:AKJ09_09682"/>
<evidence type="ECO:0000259" key="15">
    <source>
        <dbReference type="Pfam" id="PF00593"/>
    </source>
</evidence>
<evidence type="ECO:0000256" key="12">
    <source>
        <dbReference type="RuleBase" id="RU003357"/>
    </source>
</evidence>
<evidence type="ECO:0000256" key="3">
    <source>
        <dbReference type="ARBA" id="ARBA00022448"/>
    </source>
</evidence>
<comment type="subcellular location">
    <subcellularLocation>
        <location evidence="2">Cell outer membrane</location>
        <topology evidence="2">Multi-pass membrane protein</topology>
    </subcellularLocation>
    <subcellularLocation>
        <location evidence="1">Membrane</location>
        <topology evidence="1">Single-pass membrane protein</topology>
    </subcellularLocation>
</comment>
<dbReference type="STRING" id="1391654.AKJ09_09682"/>
<keyword evidence="3" id="KW-0813">Transport</keyword>
<keyword evidence="10 18" id="KW-0675">Receptor</keyword>
<keyword evidence="4" id="KW-1134">Transmembrane beta strand</keyword>
<keyword evidence="11" id="KW-0998">Cell outer membrane</keyword>
<evidence type="ECO:0000256" key="10">
    <source>
        <dbReference type="ARBA" id="ARBA00023170"/>
    </source>
</evidence>
<dbReference type="Proteomes" id="UP000064967">
    <property type="component" value="Chromosome"/>
</dbReference>
<evidence type="ECO:0000256" key="8">
    <source>
        <dbReference type="ARBA" id="ARBA00023077"/>
    </source>
</evidence>
<dbReference type="Gene3D" id="2.40.170.20">
    <property type="entry name" value="TonB-dependent receptor, beta-barrel domain"/>
    <property type="match status" value="1"/>
</dbReference>
<dbReference type="PANTHER" id="PTHR30069">
    <property type="entry name" value="TONB-DEPENDENT OUTER MEMBRANE RECEPTOR"/>
    <property type="match status" value="1"/>
</dbReference>
<protein>
    <submittedName>
        <fullName evidence="18">Outer membrane receptor protein</fullName>
    </submittedName>
</protein>
<keyword evidence="9 12" id="KW-0472">Membrane</keyword>
<keyword evidence="8 12" id="KW-0798">TonB box</keyword>
<keyword evidence="7" id="KW-1133">Transmembrane helix</keyword>
<dbReference type="Gene3D" id="2.170.130.10">
    <property type="entry name" value="TonB-dependent receptor, plug domain"/>
    <property type="match status" value="1"/>
</dbReference>
<comment type="similarity">
    <text evidence="12">Belongs to the TonB-dependent receptor family.</text>
</comment>
<evidence type="ECO:0000256" key="7">
    <source>
        <dbReference type="ARBA" id="ARBA00022989"/>
    </source>
</evidence>
<dbReference type="GO" id="GO:0009279">
    <property type="term" value="C:cell outer membrane"/>
    <property type="evidence" value="ECO:0007669"/>
    <property type="project" value="UniProtKB-SubCell"/>
</dbReference>
<dbReference type="InterPro" id="IPR036942">
    <property type="entry name" value="Beta-barrel_TonB_sf"/>
</dbReference>
<dbReference type="InterPro" id="IPR039426">
    <property type="entry name" value="TonB-dep_rcpt-like"/>
</dbReference>
<reference evidence="18 19" key="1">
    <citation type="submission" date="2015-08" db="EMBL/GenBank/DDBJ databases">
        <authorList>
            <person name="Babu N.S."/>
            <person name="Beckwith C.J."/>
            <person name="Beseler K.G."/>
            <person name="Brison A."/>
            <person name="Carone J.V."/>
            <person name="Caskin T.P."/>
            <person name="Diamond M."/>
            <person name="Durham M.E."/>
            <person name="Foxe J.M."/>
            <person name="Go M."/>
            <person name="Henderson B.A."/>
            <person name="Jones I.B."/>
            <person name="McGettigan J.A."/>
            <person name="Micheletti S.J."/>
            <person name="Nasrallah M.E."/>
            <person name="Ortiz D."/>
            <person name="Piller C.R."/>
            <person name="Privatt S.R."/>
            <person name="Schneider S.L."/>
            <person name="Sharp S."/>
            <person name="Smith T.C."/>
            <person name="Stanton J.D."/>
            <person name="Ullery H.E."/>
            <person name="Wilson R.J."/>
            <person name="Serrano M.G."/>
            <person name="Buck G."/>
            <person name="Lee V."/>
            <person name="Wang Y."/>
            <person name="Carvalho R."/>
            <person name="Voegtly L."/>
            <person name="Shi R."/>
            <person name="Duckworth R."/>
            <person name="Johnson A."/>
            <person name="Loviza R."/>
            <person name="Walstead R."/>
            <person name="Shah Z."/>
            <person name="Kiflezghi M."/>
            <person name="Wade K."/>
            <person name="Ball S.L."/>
            <person name="Bradley K.W."/>
            <person name="Asai D.J."/>
            <person name="Bowman C.A."/>
            <person name="Russell D.A."/>
            <person name="Pope W.H."/>
            <person name="Jacobs-Sera D."/>
            <person name="Hendrix R.W."/>
            <person name="Hatfull G.F."/>
        </authorList>
    </citation>
    <scope>NUCLEOTIDE SEQUENCE [LARGE SCALE GENOMIC DNA]</scope>
    <source>
        <strain evidence="18 19">DSM 27648</strain>
    </source>
</reference>
<feature type="region of interest" description="Disordered" evidence="13">
    <location>
        <begin position="126"/>
        <end position="158"/>
    </location>
</feature>
<dbReference type="AlphaFoldDB" id="A0A0K1QB98"/>
<keyword evidence="19" id="KW-1185">Reference proteome</keyword>
<evidence type="ECO:0000256" key="6">
    <source>
        <dbReference type="ARBA" id="ARBA00022729"/>
    </source>
</evidence>
<dbReference type="Gene3D" id="3.30.1150.10">
    <property type="match status" value="1"/>
</dbReference>
<feature type="chain" id="PRO_5005467180" evidence="14">
    <location>
        <begin position="33"/>
        <end position="805"/>
    </location>
</feature>
<proteinExistence type="inferred from homology"/>
<dbReference type="InterPro" id="IPR037066">
    <property type="entry name" value="Plug_dom_sf"/>
</dbReference>
<dbReference type="GO" id="GO:0044718">
    <property type="term" value="P:siderophore transmembrane transport"/>
    <property type="evidence" value="ECO:0007669"/>
    <property type="project" value="TreeGrafter"/>
</dbReference>
<dbReference type="PATRIC" id="fig|1391654.3.peg.9805"/>
<evidence type="ECO:0000313" key="19">
    <source>
        <dbReference type="Proteomes" id="UP000064967"/>
    </source>
</evidence>
<evidence type="ECO:0000256" key="4">
    <source>
        <dbReference type="ARBA" id="ARBA00022452"/>
    </source>
</evidence>
<dbReference type="InterPro" id="IPR037682">
    <property type="entry name" value="TonB_C"/>
</dbReference>
<name>A0A0K1QB98_9BACT</name>
<keyword evidence="6 14" id="KW-0732">Signal</keyword>
<feature type="signal peptide" evidence="14">
    <location>
        <begin position="1"/>
        <end position="32"/>
    </location>
</feature>
<evidence type="ECO:0000256" key="9">
    <source>
        <dbReference type="ARBA" id="ARBA00023136"/>
    </source>
</evidence>
<dbReference type="Pfam" id="PF07715">
    <property type="entry name" value="Plug"/>
    <property type="match status" value="1"/>
</dbReference>
<evidence type="ECO:0000256" key="2">
    <source>
        <dbReference type="ARBA" id="ARBA00004571"/>
    </source>
</evidence>
<evidence type="ECO:0000256" key="11">
    <source>
        <dbReference type="ARBA" id="ARBA00023237"/>
    </source>
</evidence>